<dbReference type="AlphaFoldDB" id="A0A9W9KY86"/>
<dbReference type="Gene3D" id="4.10.240.10">
    <property type="entry name" value="Zn(2)-C6 fungal-type DNA-binding domain"/>
    <property type="match status" value="1"/>
</dbReference>
<dbReference type="RefSeq" id="XP_056519447.1">
    <property type="nucleotide sequence ID" value="XM_056669617.1"/>
</dbReference>
<reference evidence="7" key="2">
    <citation type="journal article" date="2023" name="IMA Fungus">
        <title>Comparative genomic study of the Penicillium genus elucidates a diverse pangenome and 15 lateral gene transfer events.</title>
        <authorList>
            <person name="Petersen C."/>
            <person name="Sorensen T."/>
            <person name="Nielsen M.R."/>
            <person name="Sondergaard T.E."/>
            <person name="Sorensen J.L."/>
            <person name="Fitzpatrick D.A."/>
            <person name="Frisvad J.C."/>
            <person name="Nielsen K.L."/>
        </authorList>
    </citation>
    <scope>NUCLEOTIDE SEQUENCE</scope>
    <source>
        <strain evidence="7">IBT 22155</strain>
    </source>
</reference>
<organism evidence="7 8">
    <name type="scientific">Penicillium bovifimosum</name>
    <dbReference type="NCBI Taxonomy" id="126998"/>
    <lineage>
        <taxon>Eukaryota</taxon>
        <taxon>Fungi</taxon>
        <taxon>Dikarya</taxon>
        <taxon>Ascomycota</taxon>
        <taxon>Pezizomycotina</taxon>
        <taxon>Eurotiomycetes</taxon>
        <taxon>Eurotiomycetidae</taxon>
        <taxon>Eurotiales</taxon>
        <taxon>Aspergillaceae</taxon>
        <taxon>Penicillium</taxon>
    </lineage>
</organism>
<evidence type="ECO:0000256" key="2">
    <source>
        <dbReference type="ARBA" id="ARBA00023125"/>
    </source>
</evidence>
<evidence type="ECO:0000313" key="8">
    <source>
        <dbReference type="Proteomes" id="UP001149079"/>
    </source>
</evidence>
<dbReference type="GeneID" id="81408787"/>
<dbReference type="InterPro" id="IPR050675">
    <property type="entry name" value="OAF3"/>
</dbReference>
<dbReference type="CDD" id="cd00067">
    <property type="entry name" value="GAL4"/>
    <property type="match status" value="1"/>
</dbReference>
<keyword evidence="2" id="KW-0238">DNA-binding</keyword>
<dbReference type="InterPro" id="IPR001138">
    <property type="entry name" value="Zn2Cys6_DnaBD"/>
</dbReference>
<gene>
    <name evidence="7" type="ORF">N7515_008873</name>
</gene>
<dbReference type="InterPro" id="IPR036864">
    <property type="entry name" value="Zn2-C6_fun-type_DNA-bd_sf"/>
</dbReference>
<evidence type="ECO:0000256" key="3">
    <source>
        <dbReference type="ARBA" id="ARBA00023163"/>
    </source>
</evidence>
<keyword evidence="4" id="KW-0539">Nucleus</keyword>
<dbReference type="OrthoDB" id="2943660at2759"/>
<keyword evidence="1" id="KW-0805">Transcription regulation</keyword>
<proteinExistence type="predicted"/>
<dbReference type="SMART" id="SM00066">
    <property type="entry name" value="GAL4"/>
    <property type="match status" value="1"/>
</dbReference>
<accession>A0A9W9KY86</accession>
<evidence type="ECO:0000313" key="7">
    <source>
        <dbReference type="EMBL" id="KAJ5125048.1"/>
    </source>
</evidence>
<dbReference type="Proteomes" id="UP001149079">
    <property type="component" value="Unassembled WGS sequence"/>
</dbReference>
<name>A0A9W9KY86_9EURO</name>
<keyword evidence="8" id="KW-1185">Reference proteome</keyword>
<dbReference type="PROSITE" id="PS50048">
    <property type="entry name" value="ZN2_CY6_FUNGAL_2"/>
    <property type="match status" value="1"/>
</dbReference>
<dbReference type="GO" id="GO:0003677">
    <property type="term" value="F:DNA binding"/>
    <property type="evidence" value="ECO:0007669"/>
    <property type="project" value="UniProtKB-KW"/>
</dbReference>
<evidence type="ECO:0000259" key="6">
    <source>
        <dbReference type="PROSITE" id="PS50048"/>
    </source>
</evidence>
<dbReference type="GO" id="GO:0008270">
    <property type="term" value="F:zinc ion binding"/>
    <property type="evidence" value="ECO:0007669"/>
    <property type="project" value="InterPro"/>
</dbReference>
<sequence length="466" mass="52090">MSESTSKRAPRSNDQLQPNQKMRTTCNACQQAKIRCSHSHPCERCESHGYQCIYSISQPLGRPAKKKTARLASSVQTRKREGEAVDRWARRNARRGATRPSPPAREQRVRKVWDRMPSPSTTFIGADPIGREVLHRSDSGTGTRILPVDENSQWPSIEDLISDIPEDHISGDGNNNQEPVSKYESKTCVDSSSLDIDPHWSFEQMDGCECTGCSTLPEPSSNHSTQCLAPQVGLMVDETHTGDRRPFHAAVPGTQGTSLFRGGAIYPYSLSPDAMQISGTVQDPARIMDLPSTEIWQEVLEADLFHFLRPENTDLYELPGQSSAIHCNCYSQAFSEALRCEESKDPHEILIHLERVQQRGLVTLQCPSCYGANARADILTLLIMGIEKAARALKSRTTMAITSVQGGIYAVWGAEGLSQLRRCLSHLSIIVRFIYHDLERATPSTWRLVMADETDRRLQSIIRLFE</sequence>
<feature type="domain" description="Zn(2)-C6 fungal-type" evidence="6">
    <location>
        <begin position="25"/>
        <end position="54"/>
    </location>
</feature>
<dbReference type="EMBL" id="JAPQKL010000006">
    <property type="protein sequence ID" value="KAJ5125048.1"/>
    <property type="molecule type" value="Genomic_DNA"/>
</dbReference>
<evidence type="ECO:0000256" key="4">
    <source>
        <dbReference type="ARBA" id="ARBA00023242"/>
    </source>
</evidence>
<dbReference type="PANTHER" id="PTHR31069:SF26">
    <property type="entry name" value="ZN(2)-C6 FUNGAL-TYPE DOMAIN-CONTAINING PROTEIN"/>
    <property type="match status" value="1"/>
</dbReference>
<dbReference type="Pfam" id="PF00172">
    <property type="entry name" value="Zn_clus"/>
    <property type="match status" value="1"/>
</dbReference>
<dbReference type="GO" id="GO:0000981">
    <property type="term" value="F:DNA-binding transcription factor activity, RNA polymerase II-specific"/>
    <property type="evidence" value="ECO:0007669"/>
    <property type="project" value="InterPro"/>
</dbReference>
<protein>
    <recommendedName>
        <fullName evidence="6">Zn(2)-C6 fungal-type domain-containing protein</fullName>
    </recommendedName>
</protein>
<comment type="caution">
    <text evidence="7">The sequence shown here is derived from an EMBL/GenBank/DDBJ whole genome shotgun (WGS) entry which is preliminary data.</text>
</comment>
<dbReference type="SUPFAM" id="SSF57701">
    <property type="entry name" value="Zn2/Cys6 DNA-binding domain"/>
    <property type="match status" value="1"/>
</dbReference>
<feature type="region of interest" description="Disordered" evidence="5">
    <location>
        <begin position="1"/>
        <end position="22"/>
    </location>
</feature>
<evidence type="ECO:0000256" key="5">
    <source>
        <dbReference type="SAM" id="MobiDB-lite"/>
    </source>
</evidence>
<keyword evidence="3" id="KW-0804">Transcription</keyword>
<evidence type="ECO:0000256" key="1">
    <source>
        <dbReference type="ARBA" id="ARBA00023015"/>
    </source>
</evidence>
<dbReference type="PANTHER" id="PTHR31069">
    <property type="entry name" value="OLEATE-ACTIVATED TRANSCRIPTION FACTOR 1-RELATED"/>
    <property type="match status" value="1"/>
</dbReference>
<feature type="compositionally biased region" description="Polar residues" evidence="5">
    <location>
        <begin position="12"/>
        <end position="22"/>
    </location>
</feature>
<reference evidence="7" key="1">
    <citation type="submission" date="2022-11" db="EMBL/GenBank/DDBJ databases">
        <authorList>
            <person name="Petersen C."/>
        </authorList>
    </citation>
    <scope>NUCLEOTIDE SEQUENCE</scope>
    <source>
        <strain evidence="7">IBT 22155</strain>
    </source>
</reference>